<gene>
    <name evidence="2" type="ORF">PXEA_LOCUS26629</name>
</gene>
<evidence type="ECO:0000256" key="1">
    <source>
        <dbReference type="SAM" id="MobiDB-lite"/>
    </source>
</evidence>
<dbReference type="AlphaFoldDB" id="A0A448XC08"/>
<feature type="compositionally biased region" description="Polar residues" evidence="1">
    <location>
        <begin position="311"/>
        <end position="323"/>
    </location>
</feature>
<dbReference type="SUPFAM" id="SSF51905">
    <property type="entry name" value="FAD/NAD(P)-binding domain"/>
    <property type="match status" value="1"/>
</dbReference>
<evidence type="ECO:0000313" key="2">
    <source>
        <dbReference type="EMBL" id="VEL33189.1"/>
    </source>
</evidence>
<proteinExistence type="predicted"/>
<organism evidence="2 3">
    <name type="scientific">Protopolystoma xenopodis</name>
    <dbReference type="NCBI Taxonomy" id="117903"/>
    <lineage>
        <taxon>Eukaryota</taxon>
        <taxon>Metazoa</taxon>
        <taxon>Spiralia</taxon>
        <taxon>Lophotrochozoa</taxon>
        <taxon>Platyhelminthes</taxon>
        <taxon>Monogenea</taxon>
        <taxon>Polyopisthocotylea</taxon>
        <taxon>Polystomatidea</taxon>
        <taxon>Polystomatidae</taxon>
        <taxon>Protopolystoma</taxon>
    </lineage>
</organism>
<evidence type="ECO:0000313" key="3">
    <source>
        <dbReference type="Proteomes" id="UP000784294"/>
    </source>
</evidence>
<keyword evidence="3" id="KW-1185">Reference proteome</keyword>
<protein>
    <submittedName>
        <fullName evidence="2">Uncharacterized protein</fullName>
    </submittedName>
</protein>
<dbReference type="EMBL" id="CAAALY010245322">
    <property type="protein sequence ID" value="VEL33189.1"/>
    <property type="molecule type" value="Genomic_DNA"/>
</dbReference>
<dbReference type="Gene3D" id="3.50.50.60">
    <property type="entry name" value="FAD/NAD(P)-binding domain"/>
    <property type="match status" value="1"/>
</dbReference>
<dbReference type="Proteomes" id="UP000784294">
    <property type="component" value="Unassembled WGS sequence"/>
</dbReference>
<dbReference type="InterPro" id="IPR036188">
    <property type="entry name" value="FAD/NAD-bd_sf"/>
</dbReference>
<name>A0A448XC08_9PLAT</name>
<sequence>MYIALNKLATNSTSAYREISNFRYLMAYPAIFDSASRRFGCCIRPVRPHSFIKCVSTSTSIKFLGPAAHRSLFFGRPKFSFPSFLPSIRHGSDPVTLKFPFALSPQLSKFGLFTRSSSQSAGRGNPYRFGDTPAVIFMGLLTLGFISGVYVLRDYASQAENGPQDVMPIMDRIKTKAMETKNILVDAFTTEPYYYPKPSKQAAAVAESPSSALSTLADETRPYSSSESVSAASSTIFNISEPVAASPINNTNVVSDSINTNAAPHNISIDSLNHIALQKSNNKADEIDRPADIIMLSSGSLVNSSDDSTEQVKPSENTANSQPWVADQDNGFYEENLPPSTNYLREGEPSFPHYIPYLIVGSGTAGMAAARAIRASDPASKVLMIGGGMDPKIVGGVFKASPESLTKPSGTESLGMIELL</sequence>
<feature type="region of interest" description="Disordered" evidence="1">
    <location>
        <begin position="300"/>
        <end position="323"/>
    </location>
</feature>
<accession>A0A448XC08</accession>
<reference evidence="2" key="1">
    <citation type="submission" date="2018-11" db="EMBL/GenBank/DDBJ databases">
        <authorList>
            <consortium name="Pathogen Informatics"/>
        </authorList>
    </citation>
    <scope>NUCLEOTIDE SEQUENCE</scope>
</reference>
<comment type="caution">
    <text evidence="2">The sequence shown here is derived from an EMBL/GenBank/DDBJ whole genome shotgun (WGS) entry which is preliminary data.</text>
</comment>